<evidence type="ECO:0000313" key="2">
    <source>
        <dbReference type="Proteomes" id="UP000054217"/>
    </source>
</evidence>
<proteinExistence type="predicted"/>
<dbReference type="HOGENOM" id="CLU_2405430_0_0_1"/>
<keyword evidence="2" id="KW-1185">Reference proteome</keyword>
<dbReference type="OrthoDB" id="3192267at2759"/>
<name>A0A0C3P719_PISTI</name>
<organism evidence="1 2">
    <name type="scientific">Pisolithus tinctorius Marx 270</name>
    <dbReference type="NCBI Taxonomy" id="870435"/>
    <lineage>
        <taxon>Eukaryota</taxon>
        <taxon>Fungi</taxon>
        <taxon>Dikarya</taxon>
        <taxon>Basidiomycota</taxon>
        <taxon>Agaricomycotina</taxon>
        <taxon>Agaricomycetes</taxon>
        <taxon>Agaricomycetidae</taxon>
        <taxon>Boletales</taxon>
        <taxon>Sclerodermatineae</taxon>
        <taxon>Pisolithaceae</taxon>
        <taxon>Pisolithus</taxon>
    </lineage>
</organism>
<evidence type="ECO:0000313" key="1">
    <source>
        <dbReference type="EMBL" id="KIO09170.1"/>
    </source>
</evidence>
<feature type="non-terminal residue" evidence="1">
    <location>
        <position position="1"/>
    </location>
</feature>
<dbReference type="Proteomes" id="UP000054217">
    <property type="component" value="Unassembled WGS sequence"/>
</dbReference>
<dbReference type="InParanoid" id="A0A0C3P719"/>
<dbReference type="EMBL" id="KN831955">
    <property type="protein sequence ID" value="KIO09170.1"/>
    <property type="molecule type" value="Genomic_DNA"/>
</dbReference>
<dbReference type="AlphaFoldDB" id="A0A0C3P719"/>
<reference evidence="2" key="2">
    <citation type="submission" date="2015-01" db="EMBL/GenBank/DDBJ databases">
        <title>Evolutionary Origins and Diversification of the Mycorrhizal Mutualists.</title>
        <authorList>
            <consortium name="DOE Joint Genome Institute"/>
            <consortium name="Mycorrhizal Genomics Consortium"/>
            <person name="Kohler A."/>
            <person name="Kuo A."/>
            <person name="Nagy L.G."/>
            <person name="Floudas D."/>
            <person name="Copeland A."/>
            <person name="Barry K.W."/>
            <person name="Cichocki N."/>
            <person name="Veneault-Fourrey C."/>
            <person name="LaButti K."/>
            <person name="Lindquist E.A."/>
            <person name="Lipzen A."/>
            <person name="Lundell T."/>
            <person name="Morin E."/>
            <person name="Murat C."/>
            <person name="Riley R."/>
            <person name="Ohm R."/>
            <person name="Sun H."/>
            <person name="Tunlid A."/>
            <person name="Henrissat B."/>
            <person name="Grigoriev I.V."/>
            <person name="Hibbett D.S."/>
            <person name="Martin F."/>
        </authorList>
    </citation>
    <scope>NUCLEOTIDE SEQUENCE [LARGE SCALE GENOMIC DNA]</scope>
    <source>
        <strain evidence="2">Marx 270</strain>
    </source>
</reference>
<accession>A0A0C3P719</accession>
<reference evidence="1 2" key="1">
    <citation type="submission" date="2014-04" db="EMBL/GenBank/DDBJ databases">
        <authorList>
            <consortium name="DOE Joint Genome Institute"/>
            <person name="Kuo A."/>
            <person name="Kohler A."/>
            <person name="Costa M.D."/>
            <person name="Nagy L.G."/>
            <person name="Floudas D."/>
            <person name="Copeland A."/>
            <person name="Barry K.W."/>
            <person name="Cichocki N."/>
            <person name="Veneault-Fourrey C."/>
            <person name="LaButti K."/>
            <person name="Lindquist E.A."/>
            <person name="Lipzen A."/>
            <person name="Lundell T."/>
            <person name="Morin E."/>
            <person name="Murat C."/>
            <person name="Sun H."/>
            <person name="Tunlid A."/>
            <person name="Henrissat B."/>
            <person name="Grigoriev I.V."/>
            <person name="Hibbett D.S."/>
            <person name="Martin F."/>
            <person name="Nordberg H.P."/>
            <person name="Cantor M.N."/>
            <person name="Hua S.X."/>
        </authorList>
    </citation>
    <scope>NUCLEOTIDE SEQUENCE [LARGE SCALE GENOMIC DNA]</scope>
    <source>
        <strain evidence="1 2">Marx 270</strain>
    </source>
</reference>
<protein>
    <submittedName>
        <fullName evidence="1">Uncharacterized protein</fullName>
    </submittedName>
</protein>
<gene>
    <name evidence="1" type="ORF">M404DRAFT_132288</name>
</gene>
<sequence>SILAHINIQYHHADDALLSLLLSHPDEHVFVLYYDPENPMAPTIRSMSSQFFLSGIKVSPAPLWTRTRILICMSCK</sequence>